<dbReference type="Proteomes" id="UP001501581">
    <property type="component" value="Unassembled WGS sequence"/>
</dbReference>
<evidence type="ECO:0000313" key="2">
    <source>
        <dbReference type="EMBL" id="GAA1092179.1"/>
    </source>
</evidence>
<evidence type="ECO:0008006" key="4">
    <source>
        <dbReference type="Google" id="ProtNLM"/>
    </source>
</evidence>
<feature type="region of interest" description="Disordered" evidence="1">
    <location>
        <begin position="57"/>
        <end position="85"/>
    </location>
</feature>
<evidence type="ECO:0000313" key="3">
    <source>
        <dbReference type="Proteomes" id="UP001501581"/>
    </source>
</evidence>
<gene>
    <name evidence="2" type="ORF">GCM10009668_03930</name>
</gene>
<accession>A0ABP4E7I7</accession>
<comment type="caution">
    <text evidence="2">The sequence shown here is derived from an EMBL/GenBank/DDBJ whole genome shotgun (WGS) entry which is preliminary data.</text>
</comment>
<proteinExistence type="predicted"/>
<keyword evidence="3" id="KW-1185">Reference proteome</keyword>
<protein>
    <recommendedName>
        <fullName evidence="4">DUF222 domain-containing protein</fullName>
    </recommendedName>
</protein>
<dbReference type="EMBL" id="BAAALG010000002">
    <property type="protein sequence ID" value="GAA1092179.1"/>
    <property type="molecule type" value="Genomic_DNA"/>
</dbReference>
<organism evidence="2 3">
    <name type="scientific">Nocardioides dubius</name>
    <dbReference type="NCBI Taxonomy" id="317019"/>
    <lineage>
        <taxon>Bacteria</taxon>
        <taxon>Bacillati</taxon>
        <taxon>Actinomycetota</taxon>
        <taxon>Actinomycetes</taxon>
        <taxon>Propionibacteriales</taxon>
        <taxon>Nocardioidaceae</taxon>
        <taxon>Nocardioides</taxon>
    </lineage>
</organism>
<sequence>MTSEVFRAAVQEVFLLRSGLAFEREITRENLAMKLPGGVRRMLSGVDADLLRPAISGAAPPGHPAPPPLDLGTWSREQGLGYSTPDDDELPALTAALADIPRLRAICGLAADRLSPVLEFSSLLDSRRAMVRAQILRLRGEAAGGGEAGYRSVPISTLSKCFDLHFPSPCLSATGSSATAVLEQAVCRVSATSVVAAGAPLACDDLTAPATDPGNCARCTHALSNLGAGLLHSVTRQILVPLPRRR</sequence>
<reference evidence="3" key="1">
    <citation type="journal article" date="2019" name="Int. J. Syst. Evol. Microbiol.">
        <title>The Global Catalogue of Microorganisms (GCM) 10K type strain sequencing project: providing services to taxonomists for standard genome sequencing and annotation.</title>
        <authorList>
            <consortium name="The Broad Institute Genomics Platform"/>
            <consortium name="The Broad Institute Genome Sequencing Center for Infectious Disease"/>
            <person name="Wu L."/>
            <person name="Ma J."/>
        </authorList>
    </citation>
    <scope>NUCLEOTIDE SEQUENCE [LARGE SCALE GENOMIC DNA]</scope>
    <source>
        <strain evidence="3">JCM 13008</strain>
    </source>
</reference>
<evidence type="ECO:0000256" key="1">
    <source>
        <dbReference type="SAM" id="MobiDB-lite"/>
    </source>
</evidence>
<name>A0ABP4E7I7_9ACTN</name>